<dbReference type="Pfam" id="PF04439">
    <property type="entry name" value="Adenyl_transf"/>
    <property type="match status" value="1"/>
</dbReference>
<dbReference type="OrthoDB" id="4519931at2"/>
<dbReference type="EMBL" id="CP019312">
    <property type="protein sequence ID" value="APX12332.1"/>
    <property type="molecule type" value="Genomic_DNA"/>
</dbReference>
<evidence type="ECO:0000313" key="3">
    <source>
        <dbReference type="Proteomes" id="UP000186336"/>
    </source>
</evidence>
<feature type="region of interest" description="Disordered" evidence="1">
    <location>
        <begin position="1"/>
        <end position="32"/>
    </location>
</feature>
<dbReference type="Gene3D" id="3.30.460.10">
    <property type="entry name" value="Beta Polymerase, domain 2"/>
    <property type="match status" value="1"/>
</dbReference>
<dbReference type="KEGG" id="tom:BWR18_12075"/>
<dbReference type="InterPro" id="IPR007530">
    <property type="entry name" value="Aminoglycoside_adenylylTfrase"/>
</dbReference>
<proteinExistence type="predicted"/>
<sequence length="340" mass="38660">MSPLDEPPLRHLLTHSAAKRPPKPDPLTSVLAGPDTADIQYRPWKSSITMSEKYTSQVMAMKPRSMTTFLNEVEIWAKSQTSVEAILLFGSRTHDGRQFDRFSDYDFIIVSEAPEQLISNAAWLDDFGTSFLRFREITPLGLTEWRVEYEDGLCCDFVPVSPADFARMTQSDLGQSALAQGFRVLHDPKGMMTTLLSTMTPPPAKRTQICDEEIDDFLFHCLWSTRRYMRGELWTACWCCDVYLKSMLLRALEMEAETLGDVVMIQGRSLENWISDQSATKLRLTYVCYQSDNFREAIANTIDLYFSVVMRMLPPSKANAATQKRNAVESAIDRVLNGDT</sequence>
<organism evidence="2 3">
    <name type="scientific">Tateyamaria omphalii</name>
    <dbReference type="NCBI Taxonomy" id="299262"/>
    <lineage>
        <taxon>Bacteria</taxon>
        <taxon>Pseudomonadati</taxon>
        <taxon>Pseudomonadota</taxon>
        <taxon>Alphaproteobacteria</taxon>
        <taxon>Rhodobacterales</taxon>
        <taxon>Roseobacteraceae</taxon>
        <taxon>Tateyamaria</taxon>
    </lineage>
</organism>
<reference evidence="2 3" key="1">
    <citation type="submission" date="2017-01" db="EMBL/GenBank/DDBJ databases">
        <title>Complete genome of Tateyamaria omphalii DOK1-4 isolated from seawater in Dokdo.</title>
        <authorList>
            <person name="Kim J.H."/>
            <person name="Chi W.-J."/>
        </authorList>
    </citation>
    <scope>NUCLEOTIDE SEQUENCE [LARGE SCALE GENOMIC DNA]</scope>
    <source>
        <strain evidence="2 3">DOK1-4</strain>
    </source>
</reference>
<evidence type="ECO:0008006" key="4">
    <source>
        <dbReference type="Google" id="ProtNLM"/>
    </source>
</evidence>
<keyword evidence="3" id="KW-1185">Reference proteome</keyword>
<dbReference type="SUPFAM" id="SSF81631">
    <property type="entry name" value="PAP/OAS1 substrate-binding domain"/>
    <property type="match status" value="1"/>
</dbReference>
<accession>A0A1P8MWH4</accession>
<dbReference type="AlphaFoldDB" id="A0A1P8MWH4"/>
<dbReference type="Proteomes" id="UP000186336">
    <property type="component" value="Chromosome"/>
</dbReference>
<evidence type="ECO:0000313" key="2">
    <source>
        <dbReference type="EMBL" id="APX12332.1"/>
    </source>
</evidence>
<dbReference type="InterPro" id="IPR043519">
    <property type="entry name" value="NT_sf"/>
</dbReference>
<dbReference type="STRING" id="299262.BWR18_12075"/>
<gene>
    <name evidence="2" type="ORF">BWR18_12075</name>
</gene>
<dbReference type="SUPFAM" id="SSF81301">
    <property type="entry name" value="Nucleotidyltransferase"/>
    <property type="match status" value="1"/>
</dbReference>
<dbReference type="Gene3D" id="1.20.120.330">
    <property type="entry name" value="Nucleotidyltransferases domain 2"/>
    <property type="match status" value="1"/>
</dbReference>
<protein>
    <recommendedName>
        <fullName evidence="4">Polymerase nucleotidyl transferase domain-containing protein</fullName>
    </recommendedName>
</protein>
<evidence type="ECO:0000256" key="1">
    <source>
        <dbReference type="SAM" id="MobiDB-lite"/>
    </source>
</evidence>
<name>A0A1P8MWH4_9RHOB</name>
<dbReference type="RefSeq" id="WP_076628552.1">
    <property type="nucleotide sequence ID" value="NZ_CP019312.1"/>
</dbReference>